<dbReference type="Proteomes" id="UP000199705">
    <property type="component" value="Unassembled WGS sequence"/>
</dbReference>
<dbReference type="EMBL" id="FNCG01000005">
    <property type="protein sequence ID" value="SDG90817.1"/>
    <property type="molecule type" value="Genomic_DNA"/>
</dbReference>
<keyword evidence="1" id="KW-0812">Transmembrane</keyword>
<keyword evidence="1" id="KW-1133">Transmembrane helix</keyword>
<keyword evidence="3" id="KW-1185">Reference proteome</keyword>
<evidence type="ECO:0000313" key="3">
    <source>
        <dbReference type="Proteomes" id="UP000199705"/>
    </source>
</evidence>
<gene>
    <name evidence="2" type="ORF">SAMN05192573_105250</name>
</gene>
<dbReference type="STRING" id="551996.SAMN05192573_105250"/>
<dbReference type="AlphaFoldDB" id="A0A1G7Y399"/>
<feature type="transmembrane region" description="Helical" evidence="1">
    <location>
        <begin position="70"/>
        <end position="90"/>
    </location>
</feature>
<accession>A0A1G7Y399</accession>
<feature type="transmembrane region" description="Helical" evidence="1">
    <location>
        <begin position="102"/>
        <end position="123"/>
    </location>
</feature>
<sequence length="167" mass="18983">MKTEPELRKKIKTWVTVFIIGLVLSGVTAFPIETELAWLANHASVSPGFMQNWLTNVYLAVKTTNQNYPYLAYGTDWLAFGHLVIAMAFVGPLKDPVKNIWIIEFGMIACVMVFPLAFIAGPIRGIPVYWRFIDCCFGIFGIIPLYIVYRDIKKLEKMSNQNIAPLY</sequence>
<proteinExistence type="predicted"/>
<feature type="transmembrane region" description="Helical" evidence="1">
    <location>
        <begin position="12"/>
        <end position="32"/>
    </location>
</feature>
<dbReference type="RefSeq" id="WP_091167490.1">
    <property type="nucleotide sequence ID" value="NZ_FNCG01000005.1"/>
</dbReference>
<evidence type="ECO:0000256" key="1">
    <source>
        <dbReference type="SAM" id="Phobius"/>
    </source>
</evidence>
<evidence type="ECO:0000313" key="2">
    <source>
        <dbReference type="EMBL" id="SDG90817.1"/>
    </source>
</evidence>
<feature type="transmembrane region" description="Helical" evidence="1">
    <location>
        <begin position="129"/>
        <end position="149"/>
    </location>
</feature>
<organism evidence="2 3">
    <name type="scientific">Mucilaginibacter gossypii</name>
    <dbReference type="NCBI Taxonomy" id="551996"/>
    <lineage>
        <taxon>Bacteria</taxon>
        <taxon>Pseudomonadati</taxon>
        <taxon>Bacteroidota</taxon>
        <taxon>Sphingobacteriia</taxon>
        <taxon>Sphingobacteriales</taxon>
        <taxon>Sphingobacteriaceae</taxon>
        <taxon>Mucilaginibacter</taxon>
    </lineage>
</organism>
<keyword evidence="1" id="KW-0472">Membrane</keyword>
<protein>
    <submittedName>
        <fullName evidence="2">Uncharacterized protein</fullName>
    </submittedName>
</protein>
<name>A0A1G7Y399_9SPHI</name>
<reference evidence="3" key="1">
    <citation type="submission" date="2016-10" db="EMBL/GenBank/DDBJ databases">
        <authorList>
            <person name="Varghese N."/>
            <person name="Submissions S."/>
        </authorList>
    </citation>
    <scope>NUCLEOTIDE SEQUENCE [LARGE SCALE GENOMIC DNA]</scope>
    <source>
        <strain evidence="3">Gh-67</strain>
    </source>
</reference>